<dbReference type="RefSeq" id="WP_158870240.1">
    <property type="nucleotide sequence ID" value="NZ_CP046401.1"/>
</dbReference>
<organism evidence="2 3">
    <name type="scientific">Maribellus comscasis</name>
    <dbReference type="NCBI Taxonomy" id="2681766"/>
    <lineage>
        <taxon>Bacteria</taxon>
        <taxon>Pseudomonadati</taxon>
        <taxon>Bacteroidota</taxon>
        <taxon>Bacteroidia</taxon>
        <taxon>Marinilabiliales</taxon>
        <taxon>Prolixibacteraceae</taxon>
        <taxon>Maribellus</taxon>
    </lineage>
</organism>
<protein>
    <submittedName>
        <fullName evidence="2">Uncharacterized protein</fullName>
    </submittedName>
</protein>
<dbReference type="InterPro" id="IPR035205">
    <property type="entry name" value="DUF5320"/>
</dbReference>
<gene>
    <name evidence="2" type="ORF">GM418_25510</name>
</gene>
<dbReference type="Pfam" id="PF17253">
    <property type="entry name" value="DUF5320"/>
    <property type="match status" value="1"/>
</dbReference>
<feature type="region of interest" description="Disordered" evidence="1">
    <location>
        <begin position="1"/>
        <end position="74"/>
    </location>
</feature>
<evidence type="ECO:0000256" key="1">
    <source>
        <dbReference type="SAM" id="MobiDB-lite"/>
    </source>
</evidence>
<evidence type="ECO:0000313" key="2">
    <source>
        <dbReference type="EMBL" id="QGY46894.1"/>
    </source>
</evidence>
<name>A0A6I6K9U6_9BACT</name>
<dbReference type="EMBL" id="CP046401">
    <property type="protein sequence ID" value="QGY46894.1"/>
    <property type="molecule type" value="Genomic_DNA"/>
</dbReference>
<dbReference type="AlphaFoldDB" id="A0A6I6K9U6"/>
<accession>A0A6I6K9U6</accession>
<keyword evidence="3" id="KW-1185">Reference proteome</keyword>
<proteinExistence type="predicted"/>
<sequence>MPGLDKTGPMGQGSQTGRKMGRCRQELENTVEEMPRGRGRGFGGGRQRKFKTEDGWKSSGDGLSFGRGRGRRQR</sequence>
<dbReference type="Proteomes" id="UP000428260">
    <property type="component" value="Chromosome"/>
</dbReference>
<evidence type="ECO:0000313" key="3">
    <source>
        <dbReference type="Proteomes" id="UP000428260"/>
    </source>
</evidence>
<reference evidence="2 3" key="1">
    <citation type="submission" date="2019-11" db="EMBL/GenBank/DDBJ databases">
        <authorList>
            <person name="Zheng R.K."/>
            <person name="Sun C.M."/>
        </authorList>
    </citation>
    <scope>NUCLEOTIDE SEQUENCE [LARGE SCALE GENOMIC DNA]</scope>
    <source>
        <strain evidence="2 3">WC007</strain>
    </source>
</reference>
<dbReference type="KEGG" id="mcos:GM418_25510"/>